<dbReference type="Proteomes" id="UP001054837">
    <property type="component" value="Unassembled WGS sequence"/>
</dbReference>
<organism evidence="2 3">
    <name type="scientific">Caerostris darwini</name>
    <dbReference type="NCBI Taxonomy" id="1538125"/>
    <lineage>
        <taxon>Eukaryota</taxon>
        <taxon>Metazoa</taxon>
        <taxon>Ecdysozoa</taxon>
        <taxon>Arthropoda</taxon>
        <taxon>Chelicerata</taxon>
        <taxon>Arachnida</taxon>
        <taxon>Araneae</taxon>
        <taxon>Araneomorphae</taxon>
        <taxon>Entelegynae</taxon>
        <taxon>Araneoidea</taxon>
        <taxon>Araneidae</taxon>
        <taxon>Caerostris</taxon>
    </lineage>
</organism>
<reference evidence="2 3" key="1">
    <citation type="submission" date="2021-06" db="EMBL/GenBank/DDBJ databases">
        <title>Caerostris darwini draft genome.</title>
        <authorList>
            <person name="Kono N."/>
            <person name="Arakawa K."/>
        </authorList>
    </citation>
    <scope>NUCLEOTIDE SEQUENCE [LARGE SCALE GENOMIC DNA]</scope>
</reference>
<gene>
    <name evidence="2" type="ORF">CDAR_510721</name>
</gene>
<accession>A0AAV4VL56</accession>
<sequence length="199" mass="22505">MDLVQFLVKDNPSHGQIILRAFGLAKDKMRNSLHRFDMTYHLFEAYTNVLSETNWGQGSRFPKRKQNNPSTTPVGNTQNLRNQQVNKTFPRTQPQPSTRVTTELSYAQIVNNKPATQPRTVSVPAPPPMGVACSQPAILSDSALELFKVLPKFAHDDTLHFPALLRAIRSALPTLRVLEADEEKALVIFEHYHAQYHGY</sequence>
<name>A0AAV4VL56_9ARAC</name>
<feature type="region of interest" description="Disordered" evidence="1">
    <location>
        <begin position="54"/>
        <end position="98"/>
    </location>
</feature>
<dbReference type="EMBL" id="BPLQ01013297">
    <property type="protein sequence ID" value="GIY71196.1"/>
    <property type="molecule type" value="Genomic_DNA"/>
</dbReference>
<protein>
    <submittedName>
        <fullName evidence="2">Uncharacterized protein</fullName>
    </submittedName>
</protein>
<proteinExistence type="predicted"/>
<evidence type="ECO:0000313" key="2">
    <source>
        <dbReference type="EMBL" id="GIY71196.1"/>
    </source>
</evidence>
<evidence type="ECO:0000256" key="1">
    <source>
        <dbReference type="SAM" id="MobiDB-lite"/>
    </source>
</evidence>
<dbReference type="AlphaFoldDB" id="A0AAV4VL56"/>
<feature type="compositionally biased region" description="Polar residues" evidence="1">
    <location>
        <begin position="67"/>
        <end position="98"/>
    </location>
</feature>
<keyword evidence="3" id="KW-1185">Reference proteome</keyword>
<evidence type="ECO:0000313" key="3">
    <source>
        <dbReference type="Proteomes" id="UP001054837"/>
    </source>
</evidence>
<comment type="caution">
    <text evidence="2">The sequence shown here is derived from an EMBL/GenBank/DDBJ whole genome shotgun (WGS) entry which is preliminary data.</text>
</comment>